<accession>A0A2R5G552</accession>
<dbReference type="RefSeq" id="WP_109013450.1">
    <property type="nucleotide sequence ID" value="NZ_BDUD01000006.1"/>
</dbReference>
<comment type="caution">
    <text evidence="1">The sequence shown here is derived from an EMBL/GenBank/DDBJ whole genome shotgun (WGS) entry which is preliminary data.</text>
</comment>
<dbReference type="Proteomes" id="UP000245124">
    <property type="component" value="Unassembled WGS sequence"/>
</dbReference>
<dbReference type="EMBL" id="BDUD01000006">
    <property type="protein sequence ID" value="GBG23583.1"/>
    <property type="molecule type" value="Genomic_DNA"/>
</dbReference>
<evidence type="ECO:0008006" key="3">
    <source>
        <dbReference type="Google" id="ProtNLM"/>
    </source>
</evidence>
<evidence type="ECO:0000313" key="2">
    <source>
        <dbReference type="Proteomes" id="UP000245124"/>
    </source>
</evidence>
<sequence length="147" mass="16536">MSSIIPQTQQRKVIKASGLKTVISGSYRKHLREISLLKDFLITEGIEVLAPVSCTAINVDDEFIILDSDPLKDPRILQDSIFGKMRQSSFHVILNKNGYLGNAAVLELGYAIALGLQILTLEEVIDPNISVYCRRFIQVFPNWRGFE</sequence>
<keyword evidence="2" id="KW-1185">Reference proteome</keyword>
<organism evidence="1 2">
    <name type="scientific">Nostoc commune NIES-4072</name>
    <dbReference type="NCBI Taxonomy" id="2005467"/>
    <lineage>
        <taxon>Bacteria</taxon>
        <taxon>Bacillati</taxon>
        <taxon>Cyanobacteriota</taxon>
        <taxon>Cyanophyceae</taxon>
        <taxon>Nostocales</taxon>
        <taxon>Nostocaceae</taxon>
        <taxon>Nostoc</taxon>
    </lineage>
</organism>
<reference evidence="1 2" key="1">
    <citation type="submission" date="2017-06" db="EMBL/GenBank/DDBJ databases">
        <title>Genome sequencing of cyanobaciteial culture collection at National Institute for Environmental Studies (NIES).</title>
        <authorList>
            <person name="Hirose Y."/>
            <person name="Shimura Y."/>
            <person name="Fujisawa T."/>
            <person name="Nakamura Y."/>
            <person name="Kawachi M."/>
        </authorList>
    </citation>
    <scope>NUCLEOTIDE SEQUENCE [LARGE SCALE GENOMIC DNA]</scope>
    <source>
        <strain evidence="1 2">NIES-4072</strain>
    </source>
</reference>
<name>A0A2R5G552_NOSCO</name>
<evidence type="ECO:0000313" key="1">
    <source>
        <dbReference type="EMBL" id="GBG23583.1"/>
    </source>
</evidence>
<gene>
    <name evidence="1" type="ORF">NIES4072_72950</name>
</gene>
<protein>
    <recommendedName>
        <fullName evidence="3">MazG nucleotide pyrophosphohydrolase</fullName>
    </recommendedName>
</protein>
<dbReference type="OrthoDB" id="5875142at2"/>
<dbReference type="AlphaFoldDB" id="A0A2R5G552"/>
<proteinExistence type="predicted"/>